<dbReference type="InterPro" id="IPR036457">
    <property type="entry name" value="PPM-type-like_dom_sf"/>
</dbReference>
<comment type="caution">
    <text evidence="1">The sequence shown here is derived from an EMBL/GenBank/DDBJ whole genome shotgun (WGS) entry which is preliminary data.</text>
</comment>
<dbReference type="AlphaFoldDB" id="A0A849C2Q5"/>
<reference evidence="1 2" key="1">
    <citation type="submission" date="2020-05" db="EMBL/GenBank/DDBJ databases">
        <title>MicrobeNet Type strains.</title>
        <authorList>
            <person name="Nicholson A.C."/>
        </authorList>
    </citation>
    <scope>NUCLEOTIDE SEQUENCE [LARGE SCALE GENOMIC DNA]</scope>
    <source>
        <strain evidence="1 2">JCM 3224</strain>
    </source>
</reference>
<dbReference type="Proteomes" id="UP000586827">
    <property type="component" value="Unassembled WGS sequence"/>
</dbReference>
<evidence type="ECO:0000313" key="1">
    <source>
        <dbReference type="EMBL" id="NNH72944.1"/>
    </source>
</evidence>
<accession>A0A849C2Q5</accession>
<dbReference type="SUPFAM" id="SSF81606">
    <property type="entry name" value="PP2C-like"/>
    <property type="match status" value="1"/>
</dbReference>
<dbReference type="RefSeq" id="WP_067523535.1">
    <property type="nucleotide sequence ID" value="NZ_JABELX010000009.1"/>
</dbReference>
<dbReference type="Gene3D" id="3.60.40.10">
    <property type="entry name" value="PPM-type phosphatase domain"/>
    <property type="match status" value="1"/>
</dbReference>
<proteinExistence type="predicted"/>
<organism evidence="1 2">
    <name type="scientific">Nocardia uniformis</name>
    <dbReference type="NCBI Taxonomy" id="53432"/>
    <lineage>
        <taxon>Bacteria</taxon>
        <taxon>Bacillati</taxon>
        <taxon>Actinomycetota</taxon>
        <taxon>Actinomycetes</taxon>
        <taxon>Mycobacteriales</taxon>
        <taxon>Nocardiaceae</taxon>
        <taxon>Nocardia</taxon>
    </lineage>
</organism>
<gene>
    <name evidence="1" type="ORF">HLB23_24310</name>
</gene>
<protein>
    <submittedName>
        <fullName evidence="1">Uncharacterized protein</fullName>
    </submittedName>
</protein>
<dbReference type="EMBL" id="JABELX010000009">
    <property type="protein sequence ID" value="NNH72944.1"/>
    <property type="molecule type" value="Genomic_DNA"/>
</dbReference>
<keyword evidence="2" id="KW-1185">Reference proteome</keyword>
<name>A0A849C2Q5_9NOCA</name>
<sequence>MLAVPAVLGSVAKDGRDPGDNDDRAGAGLYRFAVADGAATSARPEIWAEILVHAYVGEHVDPFETNELAALREQWLREVVRPGLPWHATEKLKRGGAATFVGLDINLAARRYRAVAVGDSCLLHLREARLVRAGPLGNWELFDRFPPLVSTLAGDESFRTALWRKEGAFEPGDVFILASDALAKYLLRSHAQDQQVDMAPCTARTADLFAEWVTKARSQSGLDNDDTTICVVTP</sequence>
<evidence type="ECO:0000313" key="2">
    <source>
        <dbReference type="Proteomes" id="UP000586827"/>
    </source>
</evidence>